<feature type="non-terminal residue" evidence="1">
    <location>
        <position position="67"/>
    </location>
</feature>
<dbReference type="AlphaFoldDB" id="X1PQZ9"/>
<proteinExistence type="predicted"/>
<dbReference type="PROSITE" id="PS50005">
    <property type="entry name" value="TPR"/>
    <property type="match status" value="1"/>
</dbReference>
<organism evidence="1">
    <name type="scientific">marine sediment metagenome</name>
    <dbReference type="NCBI Taxonomy" id="412755"/>
    <lineage>
        <taxon>unclassified sequences</taxon>
        <taxon>metagenomes</taxon>
        <taxon>ecological metagenomes</taxon>
    </lineage>
</organism>
<dbReference type="InterPro" id="IPR019734">
    <property type="entry name" value="TPR_rpt"/>
</dbReference>
<dbReference type="Pfam" id="PF00515">
    <property type="entry name" value="TPR_1"/>
    <property type="match status" value="1"/>
</dbReference>
<evidence type="ECO:0000313" key="1">
    <source>
        <dbReference type="EMBL" id="GAI58672.1"/>
    </source>
</evidence>
<comment type="caution">
    <text evidence="1">The sequence shown here is derived from an EMBL/GenBank/DDBJ whole genome shotgun (WGS) entry which is preliminary data.</text>
</comment>
<sequence length="67" mass="7576">MLERFPDDIKAYNRLGRALTKLGEFAQAKEAYLRTLELTPDNPIAKKNIARLDSLPKSNVSSDNRLS</sequence>
<dbReference type="InterPro" id="IPR011990">
    <property type="entry name" value="TPR-like_helical_dom_sf"/>
</dbReference>
<gene>
    <name evidence="1" type="ORF">S06H3_53905</name>
</gene>
<protein>
    <submittedName>
        <fullName evidence="1">Uncharacterized protein</fullName>
    </submittedName>
</protein>
<reference evidence="1" key="1">
    <citation type="journal article" date="2014" name="Front. Microbiol.">
        <title>High frequency of phylogenetically diverse reductive dehalogenase-homologous genes in deep subseafloor sedimentary metagenomes.</title>
        <authorList>
            <person name="Kawai M."/>
            <person name="Futagami T."/>
            <person name="Toyoda A."/>
            <person name="Takaki Y."/>
            <person name="Nishi S."/>
            <person name="Hori S."/>
            <person name="Arai W."/>
            <person name="Tsubouchi T."/>
            <person name="Morono Y."/>
            <person name="Uchiyama I."/>
            <person name="Ito T."/>
            <person name="Fujiyama A."/>
            <person name="Inagaki F."/>
            <person name="Takami H."/>
        </authorList>
    </citation>
    <scope>NUCLEOTIDE SEQUENCE</scope>
    <source>
        <strain evidence="1">Expedition CK06-06</strain>
    </source>
</reference>
<dbReference type="PROSITE" id="PS50293">
    <property type="entry name" value="TPR_REGION"/>
    <property type="match status" value="1"/>
</dbReference>
<accession>X1PQZ9</accession>
<dbReference type="SUPFAM" id="SSF48452">
    <property type="entry name" value="TPR-like"/>
    <property type="match status" value="1"/>
</dbReference>
<dbReference type="EMBL" id="BARV01034417">
    <property type="protein sequence ID" value="GAI58672.1"/>
    <property type="molecule type" value="Genomic_DNA"/>
</dbReference>
<dbReference type="SMART" id="SM00028">
    <property type="entry name" value="TPR"/>
    <property type="match status" value="1"/>
</dbReference>
<name>X1PQZ9_9ZZZZ</name>
<dbReference type="Gene3D" id="1.25.40.10">
    <property type="entry name" value="Tetratricopeptide repeat domain"/>
    <property type="match status" value="1"/>
</dbReference>